<dbReference type="SMART" id="SM00304">
    <property type="entry name" value="HAMP"/>
    <property type="match status" value="1"/>
</dbReference>
<dbReference type="GO" id="GO:0006935">
    <property type="term" value="P:chemotaxis"/>
    <property type="evidence" value="ECO:0007669"/>
    <property type="project" value="TreeGrafter"/>
</dbReference>
<dbReference type="Gene3D" id="1.10.287.950">
    <property type="entry name" value="Methyl-accepting chemotaxis protein"/>
    <property type="match status" value="1"/>
</dbReference>
<protein>
    <submittedName>
        <fullName evidence="7">Chemotaxis protein</fullName>
    </submittedName>
</protein>
<dbReference type="InterPro" id="IPR033479">
    <property type="entry name" value="dCache_1"/>
</dbReference>
<dbReference type="EMBL" id="CP013729">
    <property type="protein sequence ID" value="ALV05705.1"/>
    <property type="molecule type" value="Genomic_DNA"/>
</dbReference>
<dbReference type="CDD" id="cd12912">
    <property type="entry name" value="PDC2_MCP_like"/>
    <property type="match status" value="1"/>
</dbReference>
<keyword evidence="5" id="KW-0472">Membrane</keyword>
<dbReference type="Proteomes" id="UP000060699">
    <property type="component" value="Chromosome"/>
</dbReference>
<evidence type="ECO:0000256" key="5">
    <source>
        <dbReference type="ARBA" id="ARBA00023136"/>
    </source>
</evidence>
<dbReference type="SMART" id="SM00283">
    <property type="entry name" value="MA"/>
    <property type="match status" value="1"/>
</dbReference>
<dbReference type="RefSeq" id="WP_058934115.1">
    <property type="nucleotide sequence ID" value="NZ_CP013729.1"/>
</dbReference>
<accession>A0A0U3MBJ1</accession>
<evidence type="ECO:0000313" key="8">
    <source>
        <dbReference type="Proteomes" id="UP000060699"/>
    </source>
</evidence>
<reference evidence="7 8" key="1">
    <citation type="submission" date="2015-12" db="EMBL/GenBank/DDBJ databases">
        <title>Complete genome of Roseateles depolymerans KCTC 42856.</title>
        <authorList>
            <person name="Kim K.M."/>
        </authorList>
    </citation>
    <scope>NUCLEOTIDE SEQUENCE [LARGE SCALE GENOMIC DNA]</scope>
    <source>
        <strain evidence="7 8">KCTC 42856</strain>
    </source>
</reference>
<comment type="subcellular location">
    <subcellularLocation>
        <location evidence="1">Cell membrane</location>
        <topology evidence="1">Multi-pass membrane protein</topology>
    </subcellularLocation>
</comment>
<keyword evidence="4" id="KW-1133">Transmembrane helix</keyword>
<evidence type="ECO:0000256" key="3">
    <source>
        <dbReference type="ARBA" id="ARBA00022692"/>
    </source>
</evidence>
<dbReference type="PANTHER" id="PTHR43531">
    <property type="entry name" value="PROTEIN ICFG"/>
    <property type="match status" value="1"/>
</dbReference>
<sequence length="613" mass="63872">MLKTIKSRLIALTILIVVGAVSLATLASYLTVRSHTQREVQDQLSSLADAHAAGIAAWVRTQKDVVAALAPAAALEDPRPALTQALQSGRLDLAYVGGADKRMISIPDRKRPADYDPTARPWYKLASGSDQPVLTAPYVASSSKKLVVTFASAVKQGGELKAVTGADVALDDVIATMKAIKPTEHGFAMLLDKSGNIIAHPDAALTLKPVKDLAAGLDEALIQRAGGKDLTEAAIGDARYFLKAADIAGTNWVLVVAADQSEALSALSSVLRLAGLTLVVVTVVAALLAAVAVGVLLKGLSGIKRAMNDIGAGEGDLSQRLQVRGDDEIADISRGFNQFVQKIEQVMLQVRETSQSIAVASRQIAAGNHDLSQRTEETASNLQETASSMEELTSTVSHSADNASQARDLADTASRVAQQGGEAMGQVVSTMQSISESSRQIGDIIGVIDGIAFQTNILALNAAVEAARAGEQGRGFAVVAGEVRALAQRSASAAKEIKTLITQSVERVETGTRQVSTAGTTMGDVVSSVQRVAQMIGEISHTAKEQSHGIGQVNEAIAQLDQVTQQNASLVEESAAAAESLKEQAQRLADVVGTFRLSGESAGRSGAGGFAQH</sequence>
<evidence type="ECO:0000313" key="7">
    <source>
        <dbReference type="EMBL" id="ALV05705.1"/>
    </source>
</evidence>
<dbReference type="Pfam" id="PF00015">
    <property type="entry name" value="MCPsignal"/>
    <property type="match status" value="1"/>
</dbReference>
<keyword evidence="3" id="KW-0812">Transmembrane</keyword>
<keyword evidence="2" id="KW-1003">Cell membrane</keyword>
<dbReference type="GO" id="GO:0005886">
    <property type="term" value="C:plasma membrane"/>
    <property type="evidence" value="ECO:0007669"/>
    <property type="project" value="UniProtKB-SubCell"/>
</dbReference>
<dbReference type="InterPro" id="IPR004089">
    <property type="entry name" value="MCPsignal_dom"/>
</dbReference>
<dbReference type="InterPro" id="IPR003660">
    <property type="entry name" value="HAMP_dom"/>
</dbReference>
<dbReference type="CDD" id="cd11386">
    <property type="entry name" value="MCP_signal"/>
    <property type="match status" value="1"/>
</dbReference>
<dbReference type="Pfam" id="PF00672">
    <property type="entry name" value="HAMP"/>
    <property type="match status" value="1"/>
</dbReference>
<name>A0A0U3MBJ1_9BURK</name>
<dbReference type="InterPro" id="IPR029151">
    <property type="entry name" value="Sensor-like_sf"/>
</dbReference>
<dbReference type="SUPFAM" id="SSF58104">
    <property type="entry name" value="Methyl-accepting chemotaxis protein (MCP) signaling domain"/>
    <property type="match status" value="1"/>
</dbReference>
<dbReference type="PANTHER" id="PTHR43531:SF16">
    <property type="entry name" value="METHYL-ACCEPTING CHEMOTAXIS PROTEIN II"/>
    <property type="match status" value="1"/>
</dbReference>
<dbReference type="AlphaFoldDB" id="A0A0U3MBJ1"/>
<dbReference type="STRING" id="76731.RD2015_1214"/>
<evidence type="ECO:0000256" key="4">
    <source>
        <dbReference type="ARBA" id="ARBA00022989"/>
    </source>
</evidence>
<dbReference type="InterPro" id="IPR051310">
    <property type="entry name" value="MCP_chemotaxis"/>
</dbReference>
<dbReference type="FunFam" id="1.10.287.950:FF:000001">
    <property type="entry name" value="Methyl-accepting chemotaxis sensory transducer"/>
    <property type="match status" value="1"/>
</dbReference>
<dbReference type="PROSITE" id="PS50885">
    <property type="entry name" value="HAMP"/>
    <property type="match status" value="1"/>
</dbReference>
<proteinExistence type="inferred from homology"/>
<gene>
    <name evidence="7" type="ORF">RD2015_1214</name>
</gene>
<dbReference type="CDD" id="cd06225">
    <property type="entry name" value="HAMP"/>
    <property type="match status" value="1"/>
</dbReference>
<evidence type="ECO:0000256" key="6">
    <source>
        <dbReference type="ARBA" id="ARBA00029447"/>
    </source>
</evidence>
<evidence type="ECO:0000256" key="1">
    <source>
        <dbReference type="ARBA" id="ARBA00004651"/>
    </source>
</evidence>
<dbReference type="PATRIC" id="fig|76731.3.peg.1238"/>
<dbReference type="GO" id="GO:0004888">
    <property type="term" value="F:transmembrane signaling receptor activity"/>
    <property type="evidence" value="ECO:0007669"/>
    <property type="project" value="TreeGrafter"/>
</dbReference>
<dbReference type="CDD" id="cd12913">
    <property type="entry name" value="PDC1_MCP_like"/>
    <property type="match status" value="1"/>
</dbReference>
<organism evidence="7 8">
    <name type="scientific">Roseateles depolymerans</name>
    <dbReference type="NCBI Taxonomy" id="76731"/>
    <lineage>
        <taxon>Bacteria</taxon>
        <taxon>Pseudomonadati</taxon>
        <taxon>Pseudomonadota</taxon>
        <taxon>Betaproteobacteria</taxon>
        <taxon>Burkholderiales</taxon>
        <taxon>Sphaerotilaceae</taxon>
        <taxon>Roseateles</taxon>
    </lineage>
</organism>
<dbReference type="Gene3D" id="3.30.450.20">
    <property type="entry name" value="PAS domain"/>
    <property type="match status" value="2"/>
</dbReference>
<dbReference type="GO" id="GO:0007165">
    <property type="term" value="P:signal transduction"/>
    <property type="evidence" value="ECO:0007669"/>
    <property type="project" value="InterPro"/>
</dbReference>
<dbReference type="OrthoDB" id="2489132at2"/>
<dbReference type="Pfam" id="PF02743">
    <property type="entry name" value="dCache_1"/>
    <property type="match status" value="1"/>
</dbReference>
<keyword evidence="8" id="KW-1185">Reference proteome</keyword>
<comment type="similarity">
    <text evidence="6">Belongs to the methyl-accepting chemotaxis (MCP) protein family.</text>
</comment>
<dbReference type="KEGG" id="rdp:RD2015_1214"/>
<evidence type="ECO:0000256" key="2">
    <source>
        <dbReference type="ARBA" id="ARBA00022475"/>
    </source>
</evidence>
<dbReference type="PROSITE" id="PS50111">
    <property type="entry name" value="CHEMOTAXIS_TRANSDUC_2"/>
    <property type="match status" value="1"/>
</dbReference>
<dbReference type="SUPFAM" id="SSF103190">
    <property type="entry name" value="Sensory domain-like"/>
    <property type="match status" value="1"/>
</dbReference>